<name>A0AAU9V0S8_EUPED</name>
<comment type="caution">
    <text evidence="3">The sequence shown here is derived from an EMBL/GenBank/DDBJ whole genome shotgun (WGS) entry which is preliminary data.</text>
</comment>
<evidence type="ECO:0000256" key="1">
    <source>
        <dbReference type="SAM" id="MobiDB-lite"/>
    </source>
</evidence>
<sequence length="157" mass="17397">MAVGAQTRGGGPLARLLVLAILQGTANRSYAEVAKEMFFPVVYSVSSSQRSNPTSPTFPISSPNRSYSEKVSKLSKYPKSKVIYPRKRYDKQAHDAIIDNCPSSQPNGCALTNNNNPTPPSNNHNLLQYLIQNLSLSLLHILTRHYGPTLPTLYLYF</sequence>
<dbReference type="EMBL" id="CAKOGL010000025">
    <property type="protein sequence ID" value="CAH2102650.1"/>
    <property type="molecule type" value="Genomic_DNA"/>
</dbReference>
<evidence type="ECO:0000256" key="2">
    <source>
        <dbReference type="SAM" id="SignalP"/>
    </source>
</evidence>
<feature type="chain" id="PRO_5043773584" evidence="2">
    <location>
        <begin position="32"/>
        <end position="157"/>
    </location>
</feature>
<reference evidence="3" key="1">
    <citation type="submission" date="2022-03" db="EMBL/GenBank/DDBJ databases">
        <authorList>
            <person name="Tunstrom K."/>
        </authorList>
    </citation>
    <scope>NUCLEOTIDE SEQUENCE</scope>
</reference>
<evidence type="ECO:0000313" key="4">
    <source>
        <dbReference type="Proteomes" id="UP001153954"/>
    </source>
</evidence>
<evidence type="ECO:0000313" key="3">
    <source>
        <dbReference type="EMBL" id="CAH2102650.1"/>
    </source>
</evidence>
<feature type="region of interest" description="Disordered" evidence="1">
    <location>
        <begin position="47"/>
        <end position="66"/>
    </location>
</feature>
<proteinExistence type="predicted"/>
<accession>A0AAU9V0S8</accession>
<dbReference type="AlphaFoldDB" id="A0AAU9V0S8"/>
<protein>
    <submittedName>
        <fullName evidence="3">Uncharacterized protein</fullName>
    </submittedName>
</protein>
<dbReference type="Proteomes" id="UP001153954">
    <property type="component" value="Unassembled WGS sequence"/>
</dbReference>
<keyword evidence="4" id="KW-1185">Reference proteome</keyword>
<organism evidence="3 4">
    <name type="scientific">Euphydryas editha</name>
    <name type="common">Edith's checkerspot</name>
    <dbReference type="NCBI Taxonomy" id="104508"/>
    <lineage>
        <taxon>Eukaryota</taxon>
        <taxon>Metazoa</taxon>
        <taxon>Ecdysozoa</taxon>
        <taxon>Arthropoda</taxon>
        <taxon>Hexapoda</taxon>
        <taxon>Insecta</taxon>
        <taxon>Pterygota</taxon>
        <taxon>Neoptera</taxon>
        <taxon>Endopterygota</taxon>
        <taxon>Lepidoptera</taxon>
        <taxon>Glossata</taxon>
        <taxon>Ditrysia</taxon>
        <taxon>Papilionoidea</taxon>
        <taxon>Nymphalidae</taxon>
        <taxon>Nymphalinae</taxon>
        <taxon>Euphydryas</taxon>
    </lineage>
</organism>
<gene>
    <name evidence="3" type="ORF">EEDITHA_LOCUS17247</name>
</gene>
<keyword evidence="2" id="KW-0732">Signal</keyword>
<feature type="signal peptide" evidence="2">
    <location>
        <begin position="1"/>
        <end position="31"/>
    </location>
</feature>